<evidence type="ECO:0000259" key="6">
    <source>
        <dbReference type="Pfam" id="PF00892"/>
    </source>
</evidence>
<keyword evidence="2 5" id="KW-0812">Transmembrane</keyword>
<feature type="domain" description="EamA" evidence="6">
    <location>
        <begin position="146"/>
        <end position="271"/>
    </location>
</feature>
<dbReference type="PANTHER" id="PTHR22911">
    <property type="entry name" value="ACYL-MALONYL CONDENSING ENZYME-RELATED"/>
    <property type="match status" value="1"/>
</dbReference>
<dbReference type="GO" id="GO:0016020">
    <property type="term" value="C:membrane"/>
    <property type="evidence" value="ECO:0007669"/>
    <property type="project" value="UniProtKB-SubCell"/>
</dbReference>
<organism evidence="7 8">
    <name type="scientific">Dasania phycosphaerae</name>
    <dbReference type="NCBI Taxonomy" id="2950436"/>
    <lineage>
        <taxon>Bacteria</taxon>
        <taxon>Pseudomonadati</taxon>
        <taxon>Pseudomonadota</taxon>
        <taxon>Gammaproteobacteria</taxon>
        <taxon>Cellvibrionales</taxon>
        <taxon>Spongiibacteraceae</taxon>
        <taxon>Dasania</taxon>
    </lineage>
</organism>
<dbReference type="EMBL" id="JAPTGG010000003">
    <property type="protein sequence ID" value="MCZ0864482.1"/>
    <property type="molecule type" value="Genomic_DNA"/>
</dbReference>
<keyword evidence="8" id="KW-1185">Reference proteome</keyword>
<dbReference type="AlphaFoldDB" id="A0A9J6RJB9"/>
<evidence type="ECO:0000313" key="7">
    <source>
        <dbReference type="EMBL" id="MCZ0864482.1"/>
    </source>
</evidence>
<evidence type="ECO:0000256" key="1">
    <source>
        <dbReference type="ARBA" id="ARBA00004141"/>
    </source>
</evidence>
<feature type="transmembrane region" description="Helical" evidence="5">
    <location>
        <begin position="120"/>
        <end position="138"/>
    </location>
</feature>
<evidence type="ECO:0000313" key="8">
    <source>
        <dbReference type="Proteomes" id="UP001069090"/>
    </source>
</evidence>
<feature type="transmembrane region" description="Helical" evidence="5">
    <location>
        <begin position="35"/>
        <end position="54"/>
    </location>
</feature>
<protein>
    <submittedName>
        <fullName evidence="7">DMT family transporter</fullName>
    </submittedName>
</protein>
<sequence>MNVFTWMLGTLLSFCLMAIGARELSGELCTAQILFFRSAIGLLAIASLIIYLAKPQYFKTQLLKRHCLRNGFQFIGQYGWFLGIGLLPLAEVFALEFTVPFWVLVIAAIFLKEQLTIKKMLAVALGLLGVVIIVQPGIAIINNASFIVLGAAVGYAVAHVATKLLTQTEHPLTIMFYMCLLQLPVGLLLSLSQWQWPNGQQLLWVLVVGFTALTANYCLARAMLCAEVSTVVTIDFLRLPAIAVVGVIFYGESFELSLLIGGGIMLVGNLLNAKGLKLRRWKKASIKD</sequence>
<evidence type="ECO:0000256" key="2">
    <source>
        <dbReference type="ARBA" id="ARBA00022692"/>
    </source>
</evidence>
<gene>
    <name evidence="7" type="ORF">O0V09_04685</name>
</gene>
<feature type="transmembrane region" description="Helical" evidence="5">
    <location>
        <begin position="93"/>
        <end position="111"/>
    </location>
</feature>
<dbReference type="InterPro" id="IPR000620">
    <property type="entry name" value="EamA_dom"/>
</dbReference>
<feature type="domain" description="EamA" evidence="6">
    <location>
        <begin position="5"/>
        <end position="134"/>
    </location>
</feature>
<feature type="transmembrane region" description="Helical" evidence="5">
    <location>
        <begin position="174"/>
        <end position="196"/>
    </location>
</feature>
<dbReference type="PANTHER" id="PTHR22911:SF6">
    <property type="entry name" value="SOLUTE CARRIER FAMILY 35 MEMBER G1"/>
    <property type="match status" value="1"/>
</dbReference>
<comment type="caution">
    <text evidence="7">The sequence shown here is derived from an EMBL/GenBank/DDBJ whole genome shotgun (WGS) entry which is preliminary data.</text>
</comment>
<evidence type="ECO:0000256" key="3">
    <source>
        <dbReference type="ARBA" id="ARBA00022989"/>
    </source>
</evidence>
<name>A0A9J6RJB9_9GAMM</name>
<keyword evidence="4 5" id="KW-0472">Membrane</keyword>
<feature type="transmembrane region" description="Helical" evidence="5">
    <location>
        <begin position="231"/>
        <end position="250"/>
    </location>
</feature>
<evidence type="ECO:0000256" key="5">
    <source>
        <dbReference type="SAM" id="Phobius"/>
    </source>
</evidence>
<accession>A0A9J6RJB9</accession>
<dbReference type="InterPro" id="IPR037185">
    <property type="entry name" value="EmrE-like"/>
</dbReference>
<comment type="subcellular location">
    <subcellularLocation>
        <location evidence="1">Membrane</location>
        <topology evidence="1">Multi-pass membrane protein</topology>
    </subcellularLocation>
</comment>
<proteinExistence type="predicted"/>
<dbReference type="Proteomes" id="UP001069090">
    <property type="component" value="Unassembled WGS sequence"/>
</dbReference>
<reference evidence="7 8" key="1">
    <citation type="submission" date="2022-12" db="EMBL/GenBank/DDBJ databases">
        <title>Dasania phycosphaerae sp. nov., isolated from particulate material of the south coast of Korea.</title>
        <authorList>
            <person name="Jiang Y."/>
        </authorList>
    </citation>
    <scope>NUCLEOTIDE SEQUENCE [LARGE SCALE GENOMIC DNA]</scope>
    <source>
        <strain evidence="7 8">GY-19</strain>
    </source>
</reference>
<dbReference type="Pfam" id="PF00892">
    <property type="entry name" value="EamA"/>
    <property type="match status" value="2"/>
</dbReference>
<dbReference type="RefSeq" id="WP_258330637.1">
    <property type="nucleotide sequence ID" value="NZ_JAPTGG010000003.1"/>
</dbReference>
<dbReference type="SUPFAM" id="SSF103481">
    <property type="entry name" value="Multidrug resistance efflux transporter EmrE"/>
    <property type="match status" value="2"/>
</dbReference>
<evidence type="ECO:0000256" key="4">
    <source>
        <dbReference type="ARBA" id="ARBA00023136"/>
    </source>
</evidence>
<feature type="transmembrane region" description="Helical" evidence="5">
    <location>
        <begin position="202"/>
        <end position="219"/>
    </location>
</feature>
<keyword evidence="3 5" id="KW-1133">Transmembrane helix</keyword>